<evidence type="ECO:0000313" key="1">
    <source>
        <dbReference type="Proteomes" id="UP000095282"/>
    </source>
</evidence>
<dbReference type="WBParaSite" id="Csp11.Scaffold629.g12046.t1">
    <property type="protein sequence ID" value="Csp11.Scaffold629.g12046.t1"/>
    <property type="gene ID" value="Csp11.Scaffold629.g12046"/>
</dbReference>
<dbReference type="AlphaFoldDB" id="A0A1I7TUY7"/>
<protein>
    <submittedName>
        <fullName evidence="2">Ovule protein</fullName>
    </submittedName>
</protein>
<evidence type="ECO:0000313" key="2">
    <source>
        <dbReference type="WBParaSite" id="Csp11.Scaffold629.g12046.t1"/>
    </source>
</evidence>
<proteinExistence type="predicted"/>
<name>A0A1I7TUY7_9PELO</name>
<dbReference type="Proteomes" id="UP000095282">
    <property type="component" value="Unplaced"/>
</dbReference>
<organism evidence="1 2">
    <name type="scientific">Caenorhabditis tropicalis</name>
    <dbReference type="NCBI Taxonomy" id="1561998"/>
    <lineage>
        <taxon>Eukaryota</taxon>
        <taxon>Metazoa</taxon>
        <taxon>Ecdysozoa</taxon>
        <taxon>Nematoda</taxon>
        <taxon>Chromadorea</taxon>
        <taxon>Rhabditida</taxon>
        <taxon>Rhabditina</taxon>
        <taxon>Rhabditomorpha</taxon>
        <taxon>Rhabditoidea</taxon>
        <taxon>Rhabditidae</taxon>
        <taxon>Peloderinae</taxon>
        <taxon>Caenorhabditis</taxon>
    </lineage>
</organism>
<keyword evidence="1" id="KW-1185">Reference proteome</keyword>
<sequence>MFPNIVQIHVTFSVNPILSTSRLGSQTKTSIIFHPTPSLAFSPPSFSLSDRPLSFILHPPVVMFTPLHSQQRRAFDIRSFSVFSFPYFPSV</sequence>
<reference evidence="2" key="1">
    <citation type="submission" date="2016-11" db="UniProtKB">
        <authorList>
            <consortium name="WormBaseParasite"/>
        </authorList>
    </citation>
    <scope>IDENTIFICATION</scope>
</reference>
<accession>A0A1I7TUY7</accession>